<protein>
    <submittedName>
        <fullName evidence="1">Uncharacterized protein</fullName>
    </submittedName>
</protein>
<organism evidence="1 2">
    <name type="scientific">Xanthomonas codiaei</name>
    <dbReference type="NCBI Taxonomy" id="56463"/>
    <lineage>
        <taxon>Bacteria</taxon>
        <taxon>Pseudomonadati</taxon>
        <taxon>Pseudomonadota</taxon>
        <taxon>Gammaproteobacteria</taxon>
        <taxon>Lysobacterales</taxon>
        <taxon>Lysobacteraceae</taxon>
        <taxon>Xanthomonas</taxon>
    </lineage>
</organism>
<dbReference type="RefSeq" id="WP_104539423.1">
    <property type="nucleotide sequence ID" value="NZ_JAJITN010000018.1"/>
</dbReference>
<dbReference type="EMBL" id="MDEC01000002">
    <property type="protein sequence ID" value="PPU66354.1"/>
    <property type="molecule type" value="Genomic_DNA"/>
</dbReference>
<proteinExistence type="predicted"/>
<dbReference type="OrthoDB" id="9909089at2"/>
<evidence type="ECO:0000313" key="1">
    <source>
        <dbReference type="EMBL" id="PPU66354.1"/>
    </source>
</evidence>
<name>A0A2S7CY18_9XANT</name>
<reference evidence="1 2" key="1">
    <citation type="submission" date="2016-08" db="EMBL/GenBank/DDBJ databases">
        <authorList>
            <person name="Seilhamer J.J."/>
        </authorList>
    </citation>
    <scope>NUCLEOTIDE SEQUENCE [LARGE SCALE GENOMIC DNA]</scope>
    <source>
        <strain evidence="1 2">CFBP4690</strain>
    </source>
</reference>
<dbReference type="AlphaFoldDB" id="A0A2S7CY18"/>
<evidence type="ECO:0000313" key="2">
    <source>
        <dbReference type="Proteomes" id="UP000237872"/>
    </source>
</evidence>
<sequence length="76" mass="8030">MHWLLAWAHRSTDAALQIPRLVRRPPLVATDHLLQGNAQPLALQRPMRGGGSARCRSAGVKVAIGEMGAGNPAGLS</sequence>
<accession>A0A2S7CY18</accession>
<comment type="caution">
    <text evidence="1">The sequence shown here is derived from an EMBL/GenBank/DDBJ whole genome shotgun (WGS) entry which is preliminary data.</text>
</comment>
<gene>
    <name evidence="1" type="ORF">XcodCFBP4690_02155</name>
</gene>
<dbReference type="Proteomes" id="UP000237872">
    <property type="component" value="Unassembled WGS sequence"/>
</dbReference>